<feature type="domain" description="Aminoglycoside phosphotransferase" evidence="1">
    <location>
        <begin position="110"/>
        <end position="185"/>
    </location>
</feature>
<protein>
    <submittedName>
        <fullName evidence="2">Aminoglycoside phosphotransferase</fullName>
    </submittedName>
</protein>
<evidence type="ECO:0000313" key="2">
    <source>
        <dbReference type="EMBL" id="TFC42294.1"/>
    </source>
</evidence>
<sequence>MGEAEQELTGGNASGRVVRVGGTVRKPWIDNSLVVQSYLAALRSHGVDAPHPLGRDETGRQTVEYVEGAIALSQMPLHAEDLRRVGRMIRRIHDVSESIPVPDPEGWKMLLPADKPNLMCHNDLAPWNLVIGERWVFIDWDGAGPSTRLWDLAYAAQAFALLVNGEPVESAASRLRAFIDGYEADALLREALPAAMAKRTAAMFELLCTSYETGLQPWADMYVNGHGEFWRGAAEYVNRNQTAWERALSLSESAIPPTSPAGPPAGS</sequence>
<dbReference type="InterPro" id="IPR002575">
    <property type="entry name" value="Aminoglycoside_PTrfase"/>
</dbReference>
<evidence type="ECO:0000259" key="1">
    <source>
        <dbReference type="Pfam" id="PF01636"/>
    </source>
</evidence>
<keyword evidence="3" id="KW-1185">Reference proteome</keyword>
<evidence type="ECO:0000313" key="3">
    <source>
        <dbReference type="Proteomes" id="UP000297403"/>
    </source>
</evidence>
<reference evidence="2 3" key="1">
    <citation type="submission" date="2019-03" db="EMBL/GenBank/DDBJ databases">
        <title>Genomics of glacier-inhabiting Cryobacterium strains.</title>
        <authorList>
            <person name="Liu Q."/>
            <person name="Xin Y.-H."/>
        </authorList>
    </citation>
    <scope>NUCLEOTIDE SEQUENCE [LARGE SCALE GENOMIC DNA]</scope>
    <source>
        <strain evidence="3">TMT1-22</strain>
    </source>
</reference>
<name>A0AAQ2C4C1_9MICO</name>
<dbReference type="SUPFAM" id="SSF56112">
    <property type="entry name" value="Protein kinase-like (PK-like)"/>
    <property type="match status" value="1"/>
</dbReference>
<dbReference type="Pfam" id="PF01636">
    <property type="entry name" value="APH"/>
    <property type="match status" value="1"/>
</dbReference>
<dbReference type="Proteomes" id="UP000297403">
    <property type="component" value="Unassembled WGS sequence"/>
</dbReference>
<proteinExistence type="predicted"/>
<dbReference type="EMBL" id="SOFY01000078">
    <property type="protein sequence ID" value="TFC42294.1"/>
    <property type="molecule type" value="Genomic_DNA"/>
</dbReference>
<dbReference type="InterPro" id="IPR011009">
    <property type="entry name" value="Kinase-like_dom_sf"/>
</dbReference>
<organism evidence="2 3">
    <name type="scientific">Cryobacterium shii</name>
    <dbReference type="NCBI Taxonomy" id="1259235"/>
    <lineage>
        <taxon>Bacteria</taxon>
        <taxon>Bacillati</taxon>
        <taxon>Actinomycetota</taxon>
        <taxon>Actinomycetes</taxon>
        <taxon>Micrococcales</taxon>
        <taxon>Microbacteriaceae</taxon>
        <taxon>Cryobacterium</taxon>
    </lineage>
</organism>
<accession>A0AAQ2C4C1</accession>
<gene>
    <name evidence="2" type="ORF">E3O49_14720</name>
</gene>
<dbReference type="RefSeq" id="WP_134366144.1">
    <property type="nucleotide sequence ID" value="NZ_SOFY01000078.1"/>
</dbReference>
<comment type="caution">
    <text evidence="2">The sequence shown here is derived from an EMBL/GenBank/DDBJ whole genome shotgun (WGS) entry which is preliminary data.</text>
</comment>
<dbReference type="Gene3D" id="3.90.1200.10">
    <property type="match status" value="1"/>
</dbReference>
<dbReference type="AlphaFoldDB" id="A0AAQ2C4C1"/>